<dbReference type="Pfam" id="PF01593">
    <property type="entry name" value="Amino_oxidase"/>
    <property type="match status" value="1"/>
</dbReference>
<dbReference type="InParanoid" id="A0A6M4H8W2"/>
<dbReference type="Gene3D" id="3.50.50.60">
    <property type="entry name" value="FAD/NAD(P)-binding domain"/>
    <property type="match status" value="1"/>
</dbReference>
<accession>A0A6M4H8W2</accession>
<dbReference type="SUPFAM" id="SSF51905">
    <property type="entry name" value="FAD/NAD(P)-binding domain"/>
    <property type="match status" value="1"/>
</dbReference>
<dbReference type="Proteomes" id="UP000503096">
    <property type="component" value="Chromosome"/>
</dbReference>
<dbReference type="NCBIfam" id="TIGR03467">
    <property type="entry name" value="HpnE"/>
    <property type="match status" value="1"/>
</dbReference>
<dbReference type="KEGG" id="upl:DSM104440_02480"/>
<dbReference type="EC" id="1.17.8.1" evidence="2"/>
<evidence type="ECO:0000259" key="1">
    <source>
        <dbReference type="Pfam" id="PF01593"/>
    </source>
</evidence>
<name>A0A6M4H8W2_9PROT</name>
<gene>
    <name evidence="2" type="primary">hpnE</name>
    <name evidence="2" type="ORF">DSM104440_02480</name>
</gene>
<dbReference type="GO" id="GO:0016491">
    <property type="term" value="F:oxidoreductase activity"/>
    <property type="evidence" value="ECO:0007669"/>
    <property type="project" value="UniProtKB-KW"/>
</dbReference>
<protein>
    <submittedName>
        <fullName evidence="2">Hydroxysqualene dehydroxylase</fullName>
        <ecNumber evidence="2">1.17.8.1</ecNumber>
    </submittedName>
</protein>
<dbReference type="InterPro" id="IPR002937">
    <property type="entry name" value="Amino_oxidase"/>
</dbReference>
<proteinExistence type="predicted"/>
<reference evidence="2 3" key="1">
    <citation type="submission" date="2020-04" db="EMBL/GenBank/DDBJ databases">
        <title>Usitatibacter rugosus gen. nov., sp. nov. and Usitatibacter palustris sp. nov., novel members of Usitatibacteraceae fam. nov. within the order Nitrosomonadales isolated from soil.</title>
        <authorList>
            <person name="Huber K.J."/>
            <person name="Neumann-Schaal M."/>
            <person name="Geppert A."/>
            <person name="Luckner M."/>
            <person name="Wanner G."/>
            <person name="Overmann J."/>
        </authorList>
    </citation>
    <scope>NUCLEOTIDE SEQUENCE [LARGE SCALE GENOMIC DNA]</scope>
    <source>
        <strain evidence="2 3">Swamp67</strain>
    </source>
</reference>
<dbReference type="InterPro" id="IPR050464">
    <property type="entry name" value="Zeta_carotene_desat/Oxidored"/>
</dbReference>
<evidence type="ECO:0000313" key="3">
    <source>
        <dbReference type="Proteomes" id="UP000503096"/>
    </source>
</evidence>
<dbReference type="InterPro" id="IPR036188">
    <property type="entry name" value="FAD/NAD-bd_sf"/>
</dbReference>
<dbReference type="PANTHER" id="PTHR42923">
    <property type="entry name" value="PROTOPORPHYRINOGEN OXIDASE"/>
    <property type="match status" value="1"/>
</dbReference>
<keyword evidence="3" id="KW-1185">Reference proteome</keyword>
<keyword evidence="2" id="KW-0560">Oxidoreductase</keyword>
<sequence length="451" mass="47815">MADVGQVVNAPRGEARGARRIAIVGAGYAGLAAAMTLVRAGCAVSVFEANRTAGGRARRVEHRGALLDNGQHLLLGAYRDTLALMREAGVPERAIHRHPLTLVFPKEMRMAAPRWPAPLNLLGALTFARGLGWGERIAAARFAAALQRDKFRVPAGLTVSALLERHAQPARVRTFLWDSLCVSALNTPPAVADAQVFANVLRDALFARADDSDFVIPAVDLSALFPDEALTWLGQRGTEMSLGTRVTAIARDGAAWSVRTASGARRFDAVVCAVAPFQVSALVDSVGELAALRTGLDSLAHEPITTVYLQYESAVRLPFPMIGLTGGHVQWVFDREAISGLRGLLAAVISASGPHRDFDQDVLGTVVHREIDAAVGPLPPPAWTKAITEKRATFACVPGAFRPPVETEAAGLVLAGDYTAGDYPATLEGAVRSGIAAARTTLRHLGFAQTP</sequence>
<dbReference type="PRINTS" id="PR00419">
    <property type="entry name" value="ADXRDTASE"/>
</dbReference>
<dbReference type="EMBL" id="CP053073">
    <property type="protein sequence ID" value="QJR15655.1"/>
    <property type="molecule type" value="Genomic_DNA"/>
</dbReference>
<dbReference type="InterPro" id="IPR017830">
    <property type="entry name" value="SQase_HpnE"/>
</dbReference>
<evidence type="ECO:0000313" key="2">
    <source>
        <dbReference type="EMBL" id="QJR15655.1"/>
    </source>
</evidence>
<feature type="domain" description="Amine oxidase" evidence="1">
    <location>
        <begin position="29"/>
        <end position="440"/>
    </location>
</feature>
<dbReference type="AlphaFoldDB" id="A0A6M4H8W2"/>
<organism evidence="2 3">
    <name type="scientific">Usitatibacter palustris</name>
    <dbReference type="NCBI Taxonomy" id="2732487"/>
    <lineage>
        <taxon>Bacteria</taxon>
        <taxon>Pseudomonadati</taxon>
        <taxon>Pseudomonadota</taxon>
        <taxon>Betaproteobacteria</taxon>
        <taxon>Nitrosomonadales</taxon>
        <taxon>Usitatibacteraceae</taxon>
        <taxon>Usitatibacter</taxon>
    </lineage>
</organism>
<dbReference type="PANTHER" id="PTHR42923:SF47">
    <property type="entry name" value="BLR3003 PROTEIN"/>
    <property type="match status" value="1"/>
</dbReference>